<protein>
    <recommendedName>
        <fullName evidence="4">CST complex subunit CTC1</fullName>
    </recommendedName>
</protein>
<dbReference type="InterPro" id="IPR042617">
    <property type="entry name" value="CTC1-like"/>
</dbReference>
<dbReference type="PANTHER" id="PTHR14865">
    <property type="entry name" value="CST COMPLEX SUBUNIT CTC1"/>
    <property type="match status" value="1"/>
</dbReference>
<evidence type="ECO:0000313" key="9">
    <source>
        <dbReference type="EMBL" id="WAQ98368.1"/>
    </source>
</evidence>
<name>A0ABY7DQJ0_MYAAR</name>
<gene>
    <name evidence="9" type="ORF">MAR_022741</name>
</gene>
<keyword evidence="5" id="KW-0158">Chromosome</keyword>
<dbReference type="EMBL" id="CP111014">
    <property type="protein sequence ID" value="WAQ98368.1"/>
    <property type="molecule type" value="Genomic_DNA"/>
</dbReference>
<evidence type="ECO:0000256" key="6">
    <source>
        <dbReference type="ARBA" id="ARBA00022895"/>
    </source>
</evidence>
<organism evidence="9 10">
    <name type="scientific">Mya arenaria</name>
    <name type="common">Soft-shell clam</name>
    <dbReference type="NCBI Taxonomy" id="6604"/>
    <lineage>
        <taxon>Eukaryota</taxon>
        <taxon>Metazoa</taxon>
        <taxon>Spiralia</taxon>
        <taxon>Lophotrochozoa</taxon>
        <taxon>Mollusca</taxon>
        <taxon>Bivalvia</taxon>
        <taxon>Autobranchia</taxon>
        <taxon>Heteroconchia</taxon>
        <taxon>Euheterodonta</taxon>
        <taxon>Imparidentia</taxon>
        <taxon>Neoheterodontei</taxon>
        <taxon>Myida</taxon>
        <taxon>Myoidea</taxon>
        <taxon>Myidae</taxon>
        <taxon>Mya</taxon>
    </lineage>
</organism>
<comment type="similarity">
    <text evidence="3">Belongs to the CTC1 family.</text>
</comment>
<keyword evidence="10" id="KW-1185">Reference proteome</keyword>
<dbReference type="Pfam" id="PF15489">
    <property type="entry name" value="CTC1"/>
    <property type="match status" value="2"/>
</dbReference>
<evidence type="ECO:0000256" key="1">
    <source>
        <dbReference type="ARBA" id="ARBA00004123"/>
    </source>
</evidence>
<dbReference type="Proteomes" id="UP001164746">
    <property type="component" value="Chromosome 3"/>
</dbReference>
<evidence type="ECO:0000256" key="2">
    <source>
        <dbReference type="ARBA" id="ARBA00004574"/>
    </source>
</evidence>
<sequence>MENTTPSLSMCEVQDVFTCSQARSLLCIRQTLRRSARVTIHGSVLFLSGLVAVKDTQLFLVRLEQGVNIIVKKSSYLYWQKELELNEDYVFTELIPTSLQKGSREQHLLYAVSDHSQLHEASKVRLTLVNIDHWLTSHRRPVTNDALPGDYQLDNGQAETEDKLDVFSYQGMVTAVLDASVGVFELDGKHSMLSLYCCILASVSVIEGPTADQNIKTQSSDGLRKQIYTSSLSQAHMDLLGQLRLKLNLQFLSGFGQKFVDKLFSRLLSTDYAQHVKMDGRSRNAIDEFLTLPHQCGLMVQGEEKVKLADSPAVAVEGKDATDWLKNENLEAVEVQENQKVVLVVCELTKVVIHVENRGSVQDEKIVKDGKHMRQFYIDCELVTGDKTFKVCLQFPDGLIRIKVMLLGLFARFSDTFVSFEGFIVKRSYTNISTDARTVDISTRQCVRILVQDCSLEHKKIWVYINERDVPIPLGLIPGVRLVCHALERRVAKGGNVYCKVLPFSSLHVLCYNSDHSKKSSDTTLTTMDIDFTSLPTHFLSDTWTMHTGSAMFQCTCDVTKVSRVSLKCICAVCGSVLMQGLCTSEGCGGGDGYAFSVRASVVVDDGTSVAMVTLTGNDVRSLLQLSHDQWACLQEEVAQVGEVFVQQMSML</sequence>
<keyword evidence="8" id="KW-0539">Nucleus</keyword>
<keyword evidence="6" id="KW-0779">Telomere</keyword>
<dbReference type="PANTHER" id="PTHR14865:SF2">
    <property type="entry name" value="CST COMPLEX SUBUNIT CTC1"/>
    <property type="match status" value="1"/>
</dbReference>
<evidence type="ECO:0000256" key="5">
    <source>
        <dbReference type="ARBA" id="ARBA00022454"/>
    </source>
</evidence>
<accession>A0ABY7DQJ0</accession>
<evidence type="ECO:0000256" key="8">
    <source>
        <dbReference type="ARBA" id="ARBA00023242"/>
    </source>
</evidence>
<evidence type="ECO:0000256" key="3">
    <source>
        <dbReference type="ARBA" id="ARBA00006332"/>
    </source>
</evidence>
<evidence type="ECO:0000256" key="7">
    <source>
        <dbReference type="ARBA" id="ARBA00023125"/>
    </source>
</evidence>
<dbReference type="InterPro" id="IPR029156">
    <property type="entry name" value="CTC1"/>
</dbReference>
<evidence type="ECO:0000313" key="10">
    <source>
        <dbReference type="Proteomes" id="UP001164746"/>
    </source>
</evidence>
<evidence type="ECO:0000256" key="4">
    <source>
        <dbReference type="ARBA" id="ARBA00016175"/>
    </source>
</evidence>
<keyword evidence="7" id="KW-0238">DNA-binding</keyword>
<reference evidence="9" key="1">
    <citation type="submission" date="2022-11" db="EMBL/GenBank/DDBJ databases">
        <title>Centuries of genome instability and evolution in soft-shell clam transmissible cancer (bioRxiv).</title>
        <authorList>
            <person name="Hart S.F.M."/>
            <person name="Yonemitsu M.A."/>
            <person name="Giersch R.M."/>
            <person name="Beal B.F."/>
            <person name="Arriagada G."/>
            <person name="Davis B.W."/>
            <person name="Ostrander E.A."/>
            <person name="Goff S.P."/>
            <person name="Metzger M.J."/>
        </authorList>
    </citation>
    <scope>NUCLEOTIDE SEQUENCE</scope>
    <source>
        <strain evidence="9">MELC-2E11</strain>
        <tissue evidence="9">Siphon/mantle</tissue>
    </source>
</reference>
<comment type="subcellular location">
    <subcellularLocation>
        <location evidence="2">Chromosome</location>
        <location evidence="2">Telomere</location>
    </subcellularLocation>
    <subcellularLocation>
        <location evidence="1">Nucleus</location>
    </subcellularLocation>
</comment>
<proteinExistence type="inferred from homology"/>